<dbReference type="EMBL" id="JAOL01000176">
    <property type="protein sequence ID" value="EUA86328.1"/>
    <property type="molecule type" value="Genomic_DNA"/>
</dbReference>
<dbReference type="Proteomes" id="UP000020681">
    <property type="component" value="Unassembled WGS sequence"/>
</dbReference>
<protein>
    <submittedName>
        <fullName evidence="2">Uncharacterized protein</fullName>
    </submittedName>
</protein>
<keyword evidence="3" id="KW-1185">Reference proteome</keyword>
<sequence>MVSPASAYASAEAISVTPAAIPTTTRDSRPVDRHRVAGSGWL</sequence>
<evidence type="ECO:0000313" key="3">
    <source>
        <dbReference type="Proteomes" id="UP000020681"/>
    </source>
</evidence>
<gene>
    <name evidence="2" type="ORF">I551_7221</name>
</gene>
<proteinExistence type="predicted"/>
<accession>A0ABN0QNY7</accession>
<comment type="caution">
    <text evidence="2">The sequence shown here is derived from an EMBL/GenBank/DDBJ whole genome shotgun (WGS) entry which is preliminary data.</text>
</comment>
<evidence type="ECO:0000313" key="2">
    <source>
        <dbReference type="EMBL" id="EUA86328.1"/>
    </source>
</evidence>
<organism evidence="2 3">
    <name type="scientific">Mycobacterium ulcerans str. Harvey</name>
    <dbReference type="NCBI Taxonomy" id="1299332"/>
    <lineage>
        <taxon>Bacteria</taxon>
        <taxon>Bacillati</taxon>
        <taxon>Actinomycetota</taxon>
        <taxon>Actinomycetes</taxon>
        <taxon>Mycobacteriales</taxon>
        <taxon>Mycobacteriaceae</taxon>
        <taxon>Mycobacterium</taxon>
        <taxon>Mycobacterium ulcerans group</taxon>
    </lineage>
</organism>
<evidence type="ECO:0000256" key="1">
    <source>
        <dbReference type="SAM" id="MobiDB-lite"/>
    </source>
</evidence>
<feature type="compositionally biased region" description="Basic and acidic residues" evidence="1">
    <location>
        <begin position="26"/>
        <end position="35"/>
    </location>
</feature>
<feature type="region of interest" description="Disordered" evidence="1">
    <location>
        <begin position="21"/>
        <end position="42"/>
    </location>
</feature>
<reference evidence="2 3" key="1">
    <citation type="submission" date="2014-01" db="EMBL/GenBank/DDBJ databases">
        <authorList>
            <person name="Dobos K."/>
            <person name="Lenaerts A."/>
            <person name="Ordway D."/>
            <person name="DeGroote M.A."/>
            <person name="Parker T."/>
            <person name="Sizemore C."/>
            <person name="Tallon L.J."/>
            <person name="Sadzewicz L.K."/>
            <person name="Sengamalay N."/>
            <person name="Fraser C.M."/>
            <person name="Hine E."/>
            <person name="Shefchek K.A."/>
            <person name="Das S.P."/>
            <person name="Tettelin H."/>
        </authorList>
    </citation>
    <scope>NUCLEOTIDE SEQUENCE [LARGE SCALE GENOMIC DNA]</scope>
    <source>
        <strain evidence="2 3">Harvey</strain>
    </source>
</reference>
<name>A0ABN0QNY7_MYCUL</name>